<dbReference type="Gene3D" id="3.40.309.10">
    <property type="entry name" value="Aldehyde Dehydrogenase, Chain A, domain 2"/>
    <property type="match status" value="1"/>
</dbReference>
<dbReference type="SUPFAM" id="SSF53720">
    <property type="entry name" value="ALDH-like"/>
    <property type="match status" value="1"/>
</dbReference>
<dbReference type="InterPro" id="IPR016161">
    <property type="entry name" value="Ald_DH/histidinol_DH"/>
</dbReference>
<dbReference type="InterPro" id="IPR029510">
    <property type="entry name" value="Ald_DH_CS_GLU"/>
</dbReference>
<evidence type="ECO:0000256" key="4">
    <source>
        <dbReference type="RuleBase" id="RU003345"/>
    </source>
</evidence>
<dbReference type="PROSITE" id="PS00070">
    <property type="entry name" value="ALDEHYDE_DEHYDR_CYS"/>
    <property type="match status" value="1"/>
</dbReference>
<feature type="active site" evidence="3">
    <location>
        <position position="264"/>
    </location>
</feature>
<dbReference type="EC" id="1.2.1.20" evidence="6"/>
<proteinExistence type="inferred from homology"/>
<dbReference type="NCBIfam" id="TIGR01780">
    <property type="entry name" value="SSADH"/>
    <property type="match status" value="1"/>
</dbReference>
<accession>A0A1S6HR22</accession>
<dbReference type="CDD" id="cd07103">
    <property type="entry name" value="ALDH_F5_SSADH_GabD"/>
    <property type="match status" value="1"/>
</dbReference>
<dbReference type="EC" id="1.2.1.16" evidence="6"/>
<dbReference type="EMBL" id="CP014782">
    <property type="protein sequence ID" value="AQS37976.1"/>
    <property type="molecule type" value="Genomic_DNA"/>
</dbReference>
<protein>
    <submittedName>
        <fullName evidence="6">Succinate semialdehyde dehydrogenase</fullName>
        <ecNumber evidence="6">1.2.1.16</ecNumber>
        <ecNumber evidence="6">1.2.1.20</ecNumber>
        <ecNumber evidence="6">1.2.1.79</ecNumber>
    </submittedName>
</protein>
<dbReference type="RefSeq" id="WP_077753078.1">
    <property type="nucleotide sequence ID" value="NZ_CP014782.1"/>
</dbReference>
<dbReference type="GO" id="GO:0004777">
    <property type="term" value="F:succinate-semialdehyde dehydrogenase (NAD+) activity"/>
    <property type="evidence" value="ECO:0007669"/>
    <property type="project" value="TreeGrafter"/>
</dbReference>
<reference evidence="6 7" key="1">
    <citation type="submission" date="2016-03" db="EMBL/GenBank/DDBJ databases">
        <title>Complete genome sequence of Shewanella psychrophila WP2, a deep sea bacterium isolated from west Pacific sediment.</title>
        <authorList>
            <person name="Xu G."/>
            <person name="Jian H."/>
        </authorList>
    </citation>
    <scope>NUCLEOTIDE SEQUENCE [LARGE SCALE GENOMIC DNA]</scope>
    <source>
        <strain evidence="6 7">WP2</strain>
    </source>
</reference>
<dbReference type="EC" id="1.2.1.79" evidence="6"/>
<dbReference type="InterPro" id="IPR010102">
    <property type="entry name" value="Succ_semiAld_DH"/>
</dbReference>
<comment type="similarity">
    <text evidence="1 4">Belongs to the aldehyde dehydrogenase family.</text>
</comment>
<dbReference type="Gene3D" id="3.40.605.10">
    <property type="entry name" value="Aldehyde Dehydrogenase, Chain A, domain 1"/>
    <property type="match status" value="1"/>
</dbReference>
<dbReference type="GO" id="GO:0036243">
    <property type="term" value="F:succinate-semialdehyde dehydrogenase (NADP+) activity"/>
    <property type="evidence" value="ECO:0007669"/>
    <property type="project" value="UniProtKB-EC"/>
</dbReference>
<dbReference type="AlphaFoldDB" id="A0A1S6HR22"/>
<feature type="domain" description="Aldehyde dehydrogenase" evidence="5">
    <location>
        <begin position="31"/>
        <end position="486"/>
    </location>
</feature>
<dbReference type="STRING" id="225848.Sps_02824"/>
<organism evidence="6 7">
    <name type="scientific">Shewanella psychrophila</name>
    <dbReference type="NCBI Taxonomy" id="225848"/>
    <lineage>
        <taxon>Bacteria</taxon>
        <taxon>Pseudomonadati</taxon>
        <taxon>Pseudomonadota</taxon>
        <taxon>Gammaproteobacteria</taxon>
        <taxon>Alteromonadales</taxon>
        <taxon>Shewanellaceae</taxon>
        <taxon>Shewanella</taxon>
    </lineage>
</organism>
<dbReference type="OrthoDB" id="9812625at2"/>
<dbReference type="Pfam" id="PF00171">
    <property type="entry name" value="Aldedh"/>
    <property type="match status" value="1"/>
</dbReference>
<evidence type="ECO:0000256" key="1">
    <source>
        <dbReference type="ARBA" id="ARBA00009986"/>
    </source>
</evidence>
<dbReference type="PANTHER" id="PTHR43353">
    <property type="entry name" value="SUCCINATE-SEMIALDEHYDE DEHYDROGENASE, MITOCHONDRIAL"/>
    <property type="match status" value="1"/>
</dbReference>
<name>A0A1S6HR22_9GAMM</name>
<evidence type="ECO:0000313" key="7">
    <source>
        <dbReference type="Proteomes" id="UP000189545"/>
    </source>
</evidence>
<dbReference type="FunFam" id="3.40.309.10:FF:000004">
    <property type="entry name" value="Succinate-semialdehyde dehydrogenase I"/>
    <property type="match status" value="1"/>
</dbReference>
<dbReference type="PROSITE" id="PS00687">
    <property type="entry name" value="ALDEHYDE_DEHYDR_GLU"/>
    <property type="match status" value="1"/>
</dbReference>
<evidence type="ECO:0000256" key="3">
    <source>
        <dbReference type="PROSITE-ProRule" id="PRU10007"/>
    </source>
</evidence>
<dbReference type="PANTHER" id="PTHR43353:SF5">
    <property type="entry name" value="SUCCINATE-SEMIALDEHYDE DEHYDROGENASE, MITOCHONDRIAL"/>
    <property type="match status" value="1"/>
</dbReference>
<dbReference type="KEGG" id="spsw:Sps_02824"/>
<evidence type="ECO:0000259" key="5">
    <source>
        <dbReference type="Pfam" id="PF00171"/>
    </source>
</evidence>
<dbReference type="InterPro" id="IPR050740">
    <property type="entry name" value="Aldehyde_DH_Superfamily"/>
</dbReference>
<evidence type="ECO:0000256" key="2">
    <source>
        <dbReference type="ARBA" id="ARBA00023002"/>
    </source>
</evidence>
<dbReference type="InterPro" id="IPR016162">
    <property type="entry name" value="Ald_DH_N"/>
</dbReference>
<keyword evidence="2 4" id="KW-0560">Oxidoreductase</keyword>
<dbReference type="InterPro" id="IPR016160">
    <property type="entry name" value="Ald_DH_CS_CYS"/>
</dbReference>
<dbReference type="GO" id="GO:0102810">
    <property type="term" value="F:glutarate-semialdehyde dehydrogenase (NADP+) activity"/>
    <property type="evidence" value="ECO:0007669"/>
    <property type="project" value="UniProtKB-EC"/>
</dbReference>
<dbReference type="Proteomes" id="UP000189545">
    <property type="component" value="Chromosome"/>
</dbReference>
<gene>
    <name evidence="6" type="ORF">Sps_02824</name>
</gene>
<dbReference type="GO" id="GO:0009450">
    <property type="term" value="P:gamma-aminobutyric acid catabolic process"/>
    <property type="evidence" value="ECO:0007669"/>
    <property type="project" value="InterPro"/>
</dbReference>
<dbReference type="InterPro" id="IPR016163">
    <property type="entry name" value="Ald_DH_C"/>
</dbReference>
<evidence type="ECO:0000313" key="6">
    <source>
        <dbReference type="EMBL" id="AQS37976.1"/>
    </source>
</evidence>
<dbReference type="FunFam" id="3.40.605.10:FF:000005">
    <property type="entry name" value="Succinate-semialdehyde dehydrogenase I"/>
    <property type="match status" value="1"/>
</dbReference>
<sequence>MQQVNDSGLVKLSSYIDGQWTDGQSGSQLSGDSERFDVINPANDQVVAQVYNAGIAETEAAVLAAKKALPAWSKKSANERAAILRNWFNLMMQSQDDLGRILTLEQGKPLAEAKGEIAYGAAFIDWFAEEGKRVYGDTIPAPAGDKRIIVIKQPVGVVASITPWNFPNAMIARKAAAALAAGCTFVVRPSPSTPLSALAMAELAERAGVPAGVFNVVVGLDSSGMGKVLTQHPDVAKFTFTGSTAVGKILMTQTATTVKKVSMELGGNAPFIVFDDADIDAAVQGALVSKYRNAGQTCVCTNRILVQQGVAQEFTDKFATAVAGLKIGDGLAEGVNLGPMITSQAVDGVHKLVEDTVAAGAKVIAGGKRSIAGKNFYEPTILTGVTNDMPLAANEIFGPVTPIISFDTEEEAITLANDTEYGLAAYFYSRDIGRVWRVGEGLEYGMIGINEGIISNAAAPFGGVKQSGNGREGSKYGLDDYMEIKYLCMGGIDK</sequence>
<keyword evidence="7" id="KW-1185">Reference proteome</keyword>
<dbReference type="InterPro" id="IPR015590">
    <property type="entry name" value="Aldehyde_DH_dom"/>
</dbReference>